<gene>
    <name evidence="1" type="ORF">M427DRAFT_54679</name>
</gene>
<evidence type="ECO:0000313" key="2">
    <source>
        <dbReference type="Proteomes" id="UP000070544"/>
    </source>
</evidence>
<accession>A0A139AKU1</accession>
<evidence type="ECO:0000313" key="1">
    <source>
        <dbReference type="EMBL" id="KXS17390.1"/>
    </source>
</evidence>
<dbReference type="AlphaFoldDB" id="A0A139AKU1"/>
<dbReference type="Proteomes" id="UP000070544">
    <property type="component" value="Unassembled WGS sequence"/>
</dbReference>
<feature type="non-terminal residue" evidence="1">
    <location>
        <position position="54"/>
    </location>
</feature>
<feature type="non-terminal residue" evidence="1">
    <location>
        <position position="1"/>
    </location>
</feature>
<organism evidence="1 2">
    <name type="scientific">Gonapodya prolifera (strain JEL478)</name>
    <name type="common">Monoblepharis prolifera</name>
    <dbReference type="NCBI Taxonomy" id="1344416"/>
    <lineage>
        <taxon>Eukaryota</taxon>
        <taxon>Fungi</taxon>
        <taxon>Fungi incertae sedis</taxon>
        <taxon>Chytridiomycota</taxon>
        <taxon>Chytridiomycota incertae sedis</taxon>
        <taxon>Monoblepharidomycetes</taxon>
        <taxon>Monoblepharidales</taxon>
        <taxon>Gonapodyaceae</taxon>
        <taxon>Gonapodya</taxon>
    </lineage>
</organism>
<reference evidence="1 2" key="1">
    <citation type="journal article" date="2015" name="Genome Biol. Evol.">
        <title>Phylogenomic analyses indicate that early fungi evolved digesting cell walls of algal ancestors of land plants.</title>
        <authorList>
            <person name="Chang Y."/>
            <person name="Wang S."/>
            <person name="Sekimoto S."/>
            <person name="Aerts A.L."/>
            <person name="Choi C."/>
            <person name="Clum A."/>
            <person name="LaButti K.M."/>
            <person name="Lindquist E.A."/>
            <person name="Yee Ngan C."/>
            <person name="Ohm R.A."/>
            <person name="Salamov A.A."/>
            <person name="Grigoriev I.V."/>
            <person name="Spatafora J.W."/>
            <person name="Berbee M.L."/>
        </authorList>
    </citation>
    <scope>NUCLEOTIDE SEQUENCE [LARGE SCALE GENOMIC DNA]</scope>
    <source>
        <strain evidence="1 2">JEL478</strain>
    </source>
</reference>
<name>A0A139AKU1_GONPJ</name>
<keyword evidence="2" id="KW-1185">Reference proteome</keyword>
<protein>
    <submittedName>
        <fullName evidence="1">Uncharacterized protein</fullName>
    </submittedName>
</protein>
<proteinExistence type="predicted"/>
<sequence>KIRPPKAAHQDELKKVYRVLSQEPRDACPGRPFAAAIGSGISDRTGDDVVFPDV</sequence>
<dbReference type="EMBL" id="KQ965747">
    <property type="protein sequence ID" value="KXS17390.1"/>
    <property type="molecule type" value="Genomic_DNA"/>
</dbReference>